<dbReference type="GO" id="GO:0005524">
    <property type="term" value="F:ATP binding"/>
    <property type="evidence" value="ECO:0007669"/>
    <property type="project" value="UniProtKB-KW"/>
</dbReference>
<dbReference type="InterPro" id="IPR017871">
    <property type="entry name" value="ABC_transporter-like_CS"/>
</dbReference>
<evidence type="ECO:0000256" key="8">
    <source>
        <dbReference type="ARBA" id="ARBA00022989"/>
    </source>
</evidence>
<dbReference type="Gene3D" id="3.40.50.300">
    <property type="entry name" value="P-loop containing nucleotide triphosphate hydrolases"/>
    <property type="match status" value="1"/>
</dbReference>
<dbReference type="PROSITE" id="PS50893">
    <property type="entry name" value="ABC_TRANSPORTER_2"/>
    <property type="match status" value="1"/>
</dbReference>
<keyword evidence="6" id="KW-0378">Hydrolase</keyword>
<dbReference type="PANTHER" id="PTHR24221">
    <property type="entry name" value="ATP-BINDING CASSETTE SUB-FAMILY B"/>
    <property type="match status" value="1"/>
</dbReference>
<keyword evidence="2" id="KW-0813">Transport</keyword>
<keyword evidence="6" id="KW-0645">Protease</keyword>
<dbReference type="InterPro" id="IPR003439">
    <property type="entry name" value="ABC_transporter-like_ATP-bd"/>
</dbReference>
<evidence type="ECO:0000256" key="7">
    <source>
        <dbReference type="ARBA" id="ARBA00022840"/>
    </source>
</evidence>
<dbReference type="Pfam" id="PF00664">
    <property type="entry name" value="ABC_membrane"/>
    <property type="match status" value="1"/>
</dbReference>
<keyword evidence="8 10" id="KW-1133">Transmembrane helix</keyword>
<organism evidence="13 14">
    <name type="scientific">Halalkalibacter alkaliphilus</name>
    <dbReference type="NCBI Taxonomy" id="2917993"/>
    <lineage>
        <taxon>Bacteria</taxon>
        <taxon>Bacillati</taxon>
        <taxon>Bacillota</taxon>
        <taxon>Bacilli</taxon>
        <taxon>Bacillales</taxon>
        <taxon>Bacillaceae</taxon>
        <taxon>Halalkalibacter</taxon>
    </lineage>
</organism>
<dbReference type="CDD" id="cd18584">
    <property type="entry name" value="ABC_6TM_AarD_CydD"/>
    <property type="match status" value="1"/>
</dbReference>
<dbReference type="Pfam" id="PF00005">
    <property type="entry name" value="ABC_tran"/>
    <property type="match status" value="1"/>
</dbReference>
<dbReference type="EMBL" id="JAKRYL010000010">
    <property type="protein sequence ID" value="MCL7747699.1"/>
    <property type="molecule type" value="Genomic_DNA"/>
</dbReference>
<evidence type="ECO:0000256" key="4">
    <source>
        <dbReference type="ARBA" id="ARBA00022692"/>
    </source>
</evidence>
<gene>
    <name evidence="13" type="primary">cydD</name>
    <name evidence="13" type="ORF">MF646_11270</name>
</gene>
<keyword evidence="4 10" id="KW-0812">Transmembrane</keyword>
<keyword evidence="3" id="KW-1003">Cell membrane</keyword>
<feature type="transmembrane region" description="Helical" evidence="10">
    <location>
        <begin position="269"/>
        <end position="288"/>
    </location>
</feature>
<dbReference type="InterPro" id="IPR039421">
    <property type="entry name" value="Type_1_exporter"/>
</dbReference>
<dbReference type="SMART" id="SM00382">
    <property type="entry name" value="AAA"/>
    <property type="match status" value="1"/>
</dbReference>
<dbReference type="AlphaFoldDB" id="A0A9X2I6E4"/>
<accession>A0A9X2I6E4</accession>
<dbReference type="FunFam" id="3.40.50.300:FF:000299">
    <property type="entry name" value="ABC transporter ATP-binding protein/permease"/>
    <property type="match status" value="1"/>
</dbReference>
<dbReference type="InterPro" id="IPR011527">
    <property type="entry name" value="ABC1_TM_dom"/>
</dbReference>
<keyword evidence="14" id="KW-1185">Reference proteome</keyword>
<dbReference type="InterPro" id="IPR036640">
    <property type="entry name" value="ABC1_TM_sf"/>
</dbReference>
<dbReference type="Proteomes" id="UP001139150">
    <property type="component" value="Unassembled WGS sequence"/>
</dbReference>
<evidence type="ECO:0000256" key="9">
    <source>
        <dbReference type="ARBA" id="ARBA00023136"/>
    </source>
</evidence>
<evidence type="ECO:0000259" key="12">
    <source>
        <dbReference type="PROSITE" id="PS50929"/>
    </source>
</evidence>
<reference evidence="13" key="1">
    <citation type="submission" date="2022-02" db="EMBL/GenBank/DDBJ databases">
        <title>Halalkalibacter sp. nov. isolated from Lonar Lake, India.</title>
        <authorList>
            <person name="Joshi A."/>
            <person name="Thite S."/>
            <person name="Lodha T."/>
        </authorList>
    </citation>
    <scope>NUCLEOTIDE SEQUENCE</scope>
    <source>
        <strain evidence="13">MEB205</strain>
    </source>
</reference>
<keyword evidence="9 10" id="KW-0472">Membrane</keyword>
<comment type="subcellular location">
    <subcellularLocation>
        <location evidence="1">Cell membrane</location>
        <topology evidence="1">Multi-pass membrane protein</topology>
    </subcellularLocation>
</comment>
<dbReference type="GO" id="GO:0042883">
    <property type="term" value="P:cysteine transport"/>
    <property type="evidence" value="ECO:0007669"/>
    <property type="project" value="InterPro"/>
</dbReference>
<dbReference type="Gene3D" id="1.20.1560.10">
    <property type="entry name" value="ABC transporter type 1, transmembrane domain"/>
    <property type="match status" value="1"/>
</dbReference>
<evidence type="ECO:0000256" key="1">
    <source>
        <dbReference type="ARBA" id="ARBA00004651"/>
    </source>
</evidence>
<feature type="transmembrane region" description="Helical" evidence="10">
    <location>
        <begin position="52"/>
        <end position="73"/>
    </location>
</feature>
<sequence>MKSLQKLALAEKGRYYALYVIAIALGIVVISQAYLIVSIVDDLFLNKQTFDQILPLLFVLLGVLLVRASLSYLSGKIGVEMAARVKQKYRERLLHSYGSRTVMASTKGQSGSKMSVMLDAVDELDSFFSKYVPQKIITTVVPLLILIVVFSQHIYSGLIILLTAPFIPLFMAIVGSMTQKKSEEKLDSLKAFSGRFLDTIQGLESLKLFGRSKHYKEVIRKSSLDFRDTTMGILKVAFTSSLMLEFISMLSIGLVALELGLRLVVFNQINFFTAFFILLLVPEFFNLLKELGSAFHSGRSSTGAAEKIEKELENKESVTEWGTRSVEKPLSIKLNNVTYDYESSDFGLKGIRSDFPSTGQVAIVGRSGAGKTTLLNVVAGLLPPQSGGVVLNEHHLFEYKRQEWFSHISYITQHPYLFAGTISENISLGVQATKDEIERASVQAGLREFVQSMPDGYDTAIGEGGRGLSGGEKQRIALARAFLKNPLVVLFDEPTTGLDLQTERYLHESIQRLTKTSLVITVAHRVQTIKLADQILLLDKGELLAEGTHDQLLATSEYYRQLFSVQGKEEQG</sequence>
<keyword evidence="7" id="KW-0067">ATP-binding</keyword>
<proteinExistence type="predicted"/>
<feature type="domain" description="ABC transmembrane type-1" evidence="12">
    <location>
        <begin position="20"/>
        <end position="300"/>
    </location>
</feature>
<name>A0A9X2I6E4_9BACI</name>
<feature type="domain" description="ABC transporter" evidence="11">
    <location>
        <begin position="332"/>
        <end position="565"/>
    </location>
</feature>
<evidence type="ECO:0000256" key="5">
    <source>
        <dbReference type="ARBA" id="ARBA00022741"/>
    </source>
</evidence>
<keyword evidence="6" id="KW-0788">Thiol protease</keyword>
<dbReference type="GO" id="GO:0140359">
    <property type="term" value="F:ABC-type transporter activity"/>
    <property type="evidence" value="ECO:0007669"/>
    <property type="project" value="InterPro"/>
</dbReference>
<evidence type="ECO:0000313" key="14">
    <source>
        <dbReference type="Proteomes" id="UP001139150"/>
    </source>
</evidence>
<dbReference type="InterPro" id="IPR027417">
    <property type="entry name" value="P-loop_NTPase"/>
</dbReference>
<evidence type="ECO:0000259" key="11">
    <source>
        <dbReference type="PROSITE" id="PS50893"/>
    </source>
</evidence>
<dbReference type="InterPro" id="IPR003593">
    <property type="entry name" value="AAA+_ATPase"/>
</dbReference>
<protein>
    <submittedName>
        <fullName evidence="13">Thiol reductant ABC exporter subunit CydD</fullName>
    </submittedName>
</protein>
<evidence type="ECO:0000256" key="3">
    <source>
        <dbReference type="ARBA" id="ARBA00022475"/>
    </source>
</evidence>
<dbReference type="SUPFAM" id="SSF90123">
    <property type="entry name" value="ABC transporter transmembrane region"/>
    <property type="match status" value="1"/>
</dbReference>
<dbReference type="InterPro" id="IPR014216">
    <property type="entry name" value="ABC_transptr_CydD"/>
</dbReference>
<dbReference type="GO" id="GO:0008234">
    <property type="term" value="F:cysteine-type peptidase activity"/>
    <property type="evidence" value="ECO:0007669"/>
    <property type="project" value="UniProtKB-KW"/>
</dbReference>
<evidence type="ECO:0000256" key="2">
    <source>
        <dbReference type="ARBA" id="ARBA00022448"/>
    </source>
</evidence>
<dbReference type="SUPFAM" id="SSF52540">
    <property type="entry name" value="P-loop containing nucleoside triphosphate hydrolases"/>
    <property type="match status" value="1"/>
</dbReference>
<evidence type="ECO:0000256" key="10">
    <source>
        <dbReference type="SAM" id="Phobius"/>
    </source>
</evidence>
<feature type="transmembrane region" description="Helical" evidence="10">
    <location>
        <begin position="236"/>
        <end position="257"/>
    </location>
</feature>
<dbReference type="PANTHER" id="PTHR24221:SF590">
    <property type="entry name" value="COMPONENT LINKED WITH THE ASSEMBLY OF CYTOCHROME' TRANSPORT TRANSMEMBRANE ATP-BINDING PROTEIN ABC TRANSPORTER CYDD-RELATED"/>
    <property type="match status" value="1"/>
</dbReference>
<dbReference type="PROSITE" id="PS00211">
    <property type="entry name" value="ABC_TRANSPORTER_1"/>
    <property type="match status" value="1"/>
</dbReference>
<comment type="caution">
    <text evidence="13">The sequence shown here is derived from an EMBL/GenBank/DDBJ whole genome shotgun (WGS) entry which is preliminary data.</text>
</comment>
<dbReference type="PROSITE" id="PS50929">
    <property type="entry name" value="ABC_TM1F"/>
    <property type="match status" value="1"/>
</dbReference>
<dbReference type="GO" id="GO:0016887">
    <property type="term" value="F:ATP hydrolysis activity"/>
    <property type="evidence" value="ECO:0007669"/>
    <property type="project" value="InterPro"/>
</dbReference>
<keyword evidence="5" id="KW-0547">Nucleotide-binding</keyword>
<dbReference type="GO" id="GO:0005886">
    <property type="term" value="C:plasma membrane"/>
    <property type="evidence" value="ECO:0007669"/>
    <property type="project" value="UniProtKB-SubCell"/>
</dbReference>
<evidence type="ECO:0000256" key="6">
    <source>
        <dbReference type="ARBA" id="ARBA00022807"/>
    </source>
</evidence>
<dbReference type="NCBIfam" id="TIGR02857">
    <property type="entry name" value="CydD"/>
    <property type="match status" value="1"/>
</dbReference>
<evidence type="ECO:0000313" key="13">
    <source>
        <dbReference type="EMBL" id="MCL7747699.1"/>
    </source>
</evidence>
<feature type="transmembrane region" description="Helical" evidence="10">
    <location>
        <begin position="136"/>
        <end position="152"/>
    </location>
</feature>
<dbReference type="RefSeq" id="WP_250096595.1">
    <property type="nucleotide sequence ID" value="NZ_JAKRYL010000010.1"/>
</dbReference>
<feature type="transmembrane region" description="Helical" evidence="10">
    <location>
        <begin position="16"/>
        <end position="40"/>
    </location>
</feature>